<evidence type="ECO:0000256" key="3">
    <source>
        <dbReference type="SAM" id="Coils"/>
    </source>
</evidence>
<dbReference type="PANTHER" id="PTHR21682:SF2">
    <property type="entry name" value="COILED-COIL DOMAIN-CONTAINING PROTEIN 149"/>
    <property type="match status" value="1"/>
</dbReference>
<keyword evidence="2 3" id="KW-0175">Coiled coil</keyword>
<dbReference type="AlphaFoldDB" id="A0A0N4ZXB8"/>
<proteinExistence type="inferred from homology"/>
<accession>A0A0N4ZXB8</accession>
<protein>
    <submittedName>
        <fullName evidence="5">Uncharacterized protein</fullName>
    </submittedName>
</protein>
<dbReference type="WBParaSite" id="PTRK_0001333200.1">
    <property type="protein sequence ID" value="PTRK_0001333200.1"/>
    <property type="gene ID" value="PTRK_0001333200"/>
</dbReference>
<organism evidence="4 5">
    <name type="scientific">Parastrongyloides trichosuri</name>
    <name type="common">Possum-specific nematode worm</name>
    <dbReference type="NCBI Taxonomy" id="131310"/>
    <lineage>
        <taxon>Eukaryota</taxon>
        <taxon>Metazoa</taxon>
        <taxon>Ecdysozoa</taxon>
        <taxon>Nematoda</taxon>
        <taxon>Chromadorea</taxon>
        <taxon>Rhabditida</taxon>
        <taxon>Tylenchina</taxon>
        <taxon>Panagrolaimomorpha</taxon>
        <taxon>Strongyloidoidea</taxon>
        <taxon>Strongyloididae</taxon>
        <taxon>Parastrongyloides</taxon>
    </lineage>
</organism>
<dbReference type="Proteomes" id="UP000038045">
    <property type="component" value="Unplaced"/>
</dbReference>
<evidence type="ECO:0000256" key="1">
    <source>
        <dbReference type="ARBA" id="ARBA00005872"/>
    </source>
</evidence>
<dbReference type="Pfam" id="PF09789">
    <property type="entry name" value="CC149"/>
    <property type="match status" value="2"/>
</dbReference>
<dbReference type="STRING" id="131310.A0A0N4ZXB8"/>
<reference evidence="5" key="1">
    <citation type="submission" date="2017-02" db="UniProtKB">
        <authorList>
            <consortium name="WormBaseParasite"/>
        </authorList>
    </citation>
    <scope>IDENTIFICATION</scope>
</reference>
<sequence length="427" mass="49651">MSGRLTNTNLKAIGISVDKNGKIELSEENLKRLCNELEYCGKKIHSKTQTILKVSQDLSSTHSKLEVSERIAHKLELDVKREKTVIEGLKKQFENDYSRIRDKCNKMLKEMENLKKEKEYLLKENDQLKDEVRNLRRDCLSYRQKIAKLEIKEIGIEEKKIQEPIFEKELHIQIEEVEKLKKQNDQLKTDVSMLLGDKEELIKERDIMKGKAERLSQEIIYLLNGDPKALEEDVDSIISDNRFMKAQLENMKQETGMTKAALKKYRNLLGKKNKERIQCERESIDGESFDCEMEDFFSASPPVKALPSSSKTFFRGPKIVSFRQVKEILGSSIDNITENDYKTLTQLLVDYCNDKKLALTHQRNTNKILGKKISDMEIKIKNLEKNKERISKSPNKDIINEILLNNNEKQFSCKEIQACPEEIDNSN</sequence>
<feature type="coiled-coil region" evidence="3">
    <location>
        <begin position="72"/>
        <end position="282"/>
    </location>
</feature>
<name>A0A0N4ZXB8_PARTI</name>
<evidence type="ECO:0000313" key="4">
    <source>
        <dbReference type="Proteomes" id="UP000038045"/>
    </source>
</evidence>
<evidence type="ECO:0000256" key="2">
    <source>
        <dbReference type="ARBA" id="ARBA00023054"/>
    </source>
</evidence>
<evidence type="ECO:0000313" key="5">
    <source>
        <dbReference type="WBParaSite" id="PTRK_0001333200.1"/>
    </source>
</evidence>
<comment type="similarity">
    <text evidence="1">Belongs to the CCDC149 family.</text>
</comment>
<dbReference type="InterPro" id="IPR019179">
    <property type="entry name" value="CC149"/>
</dbReference>
<keyword evidence="4" id="KW-1185">Reference proteome</keyword>
<dbReference type="PANTHER" id="PTHR21682">
    <property type="entry name" value="COILED-COIL DOMAIN-CONTAINING PROTEIN 149"/>
    <property type="match status" value="1"/>
</dbReference>
<feature type="coiled-coil region" evidence="3">
    <location>
        <begin position="366"/>
        <end position="393"/>
    </location>
</feature>